<reference evidence="1 2" key="1">
    <citation type="submission" date="2020-08" db="EMBL/GenBank/DDBJ databases">
        <title>A Genomic Blueprint of the Chicken Gut Microbiome.</title>
        <authorList>
            <person name="Gilroy R."/>
            <person name="Ravi A."/>
            <person name="Getino M."/>
            <person name="Pursley I."/>
            <person name="Horton D.L."/>
            <person name="Alikhan N.-F."/>
            <person name="Baker D."/>
            <person name="Gharbi K."/>
            <person name="Hall N."/>
            <person name="Watson M."/>
            <person name="Adriaenssens E.M."/>
            <person name="Foster-Nyarko E."/>
            <person name="Jarju S."/>
            <person name="Secka A."/>
            <person name="Antonio M."/>
            <person name="Oren A."/>
            <person name="Chaudhuri R."/>
            <person name="La Ragione R.M."/>
            <person name="Hildebrand F."/>
            <person name="Pallen M.J."/>
        </authorList>
    </citation>
    <scope>NUCLEOTIDE SEQUENCE [LARGE SCALE GENOMIC DNA]</scope>
    <source>
        <strain evidence="1 2">Sa2BVA9</strain>
    </source>
</reference>
<evidence type="ECO:0000313" key="2">
    <source>
        <dbReference type="Proteomes" id="UP000608071"/>
    </source>
</evidence>
<keyword evidence="2" id="KW-1185">Reference proteome</keyword>
<comment type="caution">
    <text evidence="1">The sequence shown here is derived from an EMBL/GenBank/DDBJ whole genome shotgun (WGS) entry which is preliminary data.</text>
</comment>
<protein>
    <submittedName>
        <fullName evidence="1">YolD-like family protein</fullName>
    </submittedName>
</protein>
<dbReference type="RefSeq" id="WP_191803627.1">
    <property type="nucleotide sequence ID" value="NZ_JACSQL010000012.1"/>
</dbReference>
<dbReference type="EMBL" id="JACSQL010000012">
    <property type="protein sequence ID" value="MBD7970490.1"/>
    <property type="molecule type" value="Genomic_DNA"/>
</dbReference>
<sequence length="95" mass="11173">MQSILLSHPTILDLIALPIELKPIIDEQEWQMIGVDLSESLHGHVKVTLTLYDPHEFKELIGLVSVINTYRKEIKFHYDDDWEWISFDRIVSVRT</sequence>
<evidence type="ECO:0000313" key="1">
    <source>
        <dbReference type="EMBL" id="MBD7970490.1"/>
    </source>
</evidence>
<organism evidence="1 2">
    <name type="scientific">Paenibacillus gallinarum</name>
    <dbReference type="NCBI Taxonomy" id="2762232"/>
    <lineage>
        <taxon>Bacteria</taxon>
        <taxon>Bacillati</taxon>
        <taxon>Bacillota</taxon>
        <taxon>Bacilli</taxon>
        <taxon>Bacillales</taxon>
        <taxon>Paenibacillaceae</taxon>
        <taxon>Paenibacillus</taxon>
    </lineage>
</organism>
<dbReference type="Pfam" id="PF08863">
    <property type="entry name" value="YolD"/>
    <property type="match status" value="1"/>
</dbReference>
<name>A0ABR8T3Z3_9BACL</name>
<dbReference type="Proteomes" id="UP000608071">
    <property type="component" value="Unassembled WGS sequence"/>
</dbReference>
<gene>
    <name evidence="1" type="ORF">H9647_20705</name>
</gene>
<proteinExistence type="predicted"/>
<dbReference type="InterPro" id="IPR014962">
    <property type="entry name" value="YolD"/>
</dbReference>
<accession>A0ABR8T3Z3</accession>